<dbReference type="eggNOG" id="ENOG50316ZB">
    <property type="taxonomic scope" value="Bacteria"/>
</dbReference>
<gene>
    <name evidence="2" type="ORF">BUPH_05375</name>
</gene>
<dbReference type="KEGG" id="bpx:BUPH_05375"/>
<keyword evidence="1" id="KW-0472">Membrane</keyword>
<accession>K0DG35</accession>
<evidence type="ECO:0000256" key="1">
    <source>
        <dbReference type="SAM" id="Phobius"/>
    </source>
</evidence>
<reference evidence="2 3" key="1">
    <citation type="journal article" date="2012" name="J. Bacteriol.">
        <title>Complete Genome Sequence of Burkholderia phenoliruptrix BR3459a (CLA1), a Heat-Tolerant, Nitrogen-Fixing Symbiont of Mimosa flocculosa.</title>
        <authorList>
            <person name="de Oliveira Cunha C."/>
            <person name="Goda Zuleta L.F."/>
            <person name="Paula de Almeida L.G."/>
            <person name="Prioli Ciapina L."/>
            <person name="Lustrino Borges W."/>
            <person name="Pitard R.M."/>
            <person name="Baldani J.I."/>
            <person name="Straliotto R."/>
            <person name="de Faria S.M."/>
            <person name="Hungria M."/>
            <person name="Sousa Cavada B."/>
            <person name="Mercante F.M."/>
            <person name="Ribeiro de Vasconcelos A.T."/>
        </authorList>
    </citation>
    <scope>NUCLEOTIDE SEQUENCE [LARGE SCALE GENOMIC DNA]</scope>
    <source>
        <strain evidence="2 3">BR3459a</strain>
    </source>
</reference>
<dbReference type="Proteomes" id="UP000010105">
    <property type="component" value="Chromosome 1"/>
</dbReference>
<dbReference type="EMBL" id="CP003863">
    <property type="protein sequence ID" value="AFT84971.1"/>
    <property type="molecule type" value="Genomic_DNA"/>
</dbReference>
<keyword evidence="1" id="KW-1133">Transmembrane helix</keyword>
<feature type="transmembrane region" description="Helical" evidence="1">
    <location>
        <begin position="51"/>
        <end position="69"/>
    </location>
</feature>
<dbReference type="HOGENOM" id="CLU_193566_0_0_4"/>
<dbReference type="PATRIC" id="fig|1229205.11.peg.953"/>
<sequence length="70" mass="7528">MNNPMASREARMNLHLHNADIVMIIALALLCSLLLALRFRPASWKGIVVEALAANAAAITAVVAFEMLLA</sequence>
<name>K0DG35_9BURK</name>
<proteinExistence type="predicted"/>
<organism evidence="2 3">
    <name type="scientific">Paraburkholderia phenoliruptrix BR3459a</name>
    <dbReference type="NCBI Taxonomy" id="1229205"/>
    <lineage>
        <taxon>Bacteria</taxon>
        <taxon>Pseudomonadati</taxon>
        <taxon>Pseudomonadota</taxon>
        <taxon>Betaproteobacteria</taxon>
        <taxon>Burkholderiales</taxon>
        <taxon>Burkholderiaceae</taxon>
        <taxon>Paraburkholderia</taxon>
    </lineage>
</organism>
<evidence type="ECO:0000313" key="2">
    <source>
        <dbReference type="EMBL" id="AFT84971.1"/>
    </source>
</evidence>
<dbReference type="AlphaFoldDB" id="K0DG35"/>
<evidence type="ECO:0000313" key="3">
    <source>
        <dbReference type="Proteomes" id="UP000010105"/>
    </source>
</evidence>
<protein>
    <submittedName>
        <fullName evidence="2">Uncharacterized protein</fullName>
    </submittedName>
</protein>
<feature type="transmembrane region" description="Helical" evidence="1">
    <location>
        <begin position="21"/>
        <end position="39"/>
    </location>
</feature>
<keyword evidence="1" id="KW-0812">Transmembrane</keyword>